<keyword evidence="4" id="KW-1185">Reference proteome</keyword>
<evidence type="ECO:0000256" key="2">
    <source>
        <dbReference type="SAM" id="Phobius"/>
    </source>
</evidence>
<sequence length="106" mass="12165">MKITIETGGDPNPRVVAFKTFLRRNKKRIIAGGVLLVVLLATVWACSGIRESQRKSEEWTRMHNYWECRREEPASYSFSHVCAKYNPDSPDYDPKATYTRTPTATP</sequence>
<dbReference type="Proteomes" id="UP001178281">
    <property type="component" value="Unassembled WGS sequence"/>
</dbReference>
<proteinExistence type="predicted"/>
<dbReference type="AlphaFoldDB" id="A0AA90NEC1"/>
<feature type="transmembrane region" description="Helical" evidence="2">
    <location>
        <begin position="29"/>
        <end position="49"/>
    </location>
</feature>
<comment type="caution">
    <text evidence="3">The sequence shown here is derived from an EMBL/GenBank/DDBJ whole genome shotgun (WGS) entry which is preliminary data.</text>
</comment>
<gene>
    <name evidence="3" type="ORF">Q7X28_20930</name>
</gene>
<reference evidence="3" key="1">
    <citation type="submission" date="2023-08" db="EMBL/GenBank/DDBJ databases">
        <title>The draft genome of Tsukamurella strandjordii strain 050030.</title>
        <authorList>
            <person name="Zhao F."/>
            <person name="Feng Y."/>
            <person name="Zong Z."/>
        </authorList>
    </citation>
    <scope>NUCLEOTIDE SEQUENCE</scope>
    <source>
        <strain evidence="3">050030</strain>
    </source>
</reference>
<feature type="region of interest" description="Disordered" evidence="1">
    <location>
        <begin position="85"/>
        <end position="106"/>
    </location>
</feature>
<protein>
    <submittedName>
        <fullName evidence="3">Uncharacterized protein</fullName>
    </submittedName>
</protein>
<organism evidence="3 4">
    <name type="scientific">Tsukamurella strandjordii</name>
    <dbReference type="NCBI Taxonomy" id="147577"/>
    <lineage>
        <taxon>Bacteria</taxon>
        <taxon>Bacillati</taxon>
        <taxon>Actinomycetota</taxon>
        <taxon>Actinomycetes</taxon>
        <taxon>Mycobacteriales</taxon>
        <taxon>Tsukamurellaceae</taxon>
        <taxon>Tsukamurella</taxon>
    </lineage>
</organism>
<keyword evidence="2" id="KW-0812">Transmembrane</keyword>
<evidence type="ECO:0000313" key="3">
    <source>
        <dbReference type="EMBL" id="MDP0400390.1"/>
    </source>
</evidence>
<dbReference type="EMBL" id="JAUTIX010000009">
    <property type="protein sequence ID" value="MDP0400390.1"/>
    <property type="molecule type" value="Genomic_DNA"/>
</dbReference>
<keyword evidence="2" id="KW-1133">Transmembrane helix</keyword>
<evidence type="ECO:0000313" key="4">
    <source>
        <dbReference type="Proteomes" id="UP001178281"/>
    </source>
</evidence>
<name>A0AA90NEC1_9ACTN</name>
<keyword evidence="2" id="KW-0472">Membrane</keyword>
<dbReference type="RefSeq" id="WP_305112790.1">
    <property type="nucleotide sequence ID" value="NZ_JAUTIX010000009.1"/>
</dbReference>
<accession>A0AA90NEC1</accession>
<evidence type="ECO:0000256" key="1">
    <source>
        <dbReference type="SAM" id="MobiDB-lite"/>
    </source>
</evidence>